<proteinExistence type="inferred from homology"/>
<dbReference type="NCBIfam" id="NF006140">
    <property type="entry name" value="PRK08290.1"/>
    <property type="match status" value="1"/>
</dbReference>
<dbReference type="CDD" id="cd06558">
    <property type="entry name" value="crotonase-like"/>
    <property type="match status" value="1"/>
</dbReference>
<dbReference type="PANTHER" id="PTHR42964:SF1">
    <property type="entry name" value="POLYKETIDE BIOSYNTHESIS ENOYL-COA HYDRATASE PKSH-RELATED"/>
    <property type="match status" value="1"/>
</dbReference>
<geneLocation type="plasmid" evidence="2">
    <name>pJE1</name>
</geneLocation>
<dbReference type="PANTHER" id="PTHR42964">
    <property type="entry name" value="ENOYL-COA HYDRATASE"/>
    <property type="match status" value="1"/>
</dbReference>
<gene>
    <name evidence="2" type="ORF">pJE1_131</name>
</gene>
<evidence type="ECO:0000313" key="2">
    <source>
        <dbReference type="EMBL" id="AJW29553.1"/>
    </source>
</evidence>
<keyword evidence="2" id="KW-0614">Plasmid</keyword>
<dbReference type="GO" id="GO:0008300">
    <property type="term" value="P:isoprenoid catabolic process"/>
    <property type="evidence" value="ECO:0007669"/>
    <property type="project" value="TreeGrafter"/>
</dbReference>
<organism evidence="2">
    <name type="scientific">Sphingomonas sp. JE1</name>
    <dbReference type="NCBI Taxonomy" id="1628059"/>
    <lineage>
        <taxon>Bacteria</taxon>
        <taxon>Pseudomonadati</taxon>
        <taxon>Pseudomonadota</taxon>
        <taxon>Alphaproteobacteria</taxon>
        <taxon>Sphingomonadales</taxon>
        <taxon>Sphingomonadaceae</taxon>
        <taxon>Sphingomonas</taxon>
    </lineage>
</organism>
<dbReference type="GO" id="GO:0004300">
    <property type="term" value="F:enoyl-CoA hydratase activity"/>
    <property type="evidence" value="ECO:0007669"/>
    <property type="project" value="UniProtKB-EC"/>
</dbReference>
<dbReference type="InterPro" id="IPR001753">
    <property type="entry name" value="Enoyl-CoA_hydra/iso"/>
</dbReference>
<evidence type="ECO:0000256" key="1">
    <source>
        <dbReference type="ARBA" id="ARBA00005254"/>
    </source>
</evidence>
<dbReference type="Pfam" id="PF00378">
    <property type="entry name" value="ECH_1"/>
    <property type="match status" value="1"/>
</dbReference>
<dbReference type="RefSeq" id="WP_254108226.1">
    <property type="nucleotide sequence ID" value="NZ_KM017071.1"/>
</dbReference>
<dbReference type="InterPro" id="IPR051683">
    <property type="entry name" value="Enoyl-CoA_Hydratase/Isomerase"/>
</dbReference>
<reference evidence="2" key="1">
    <citation type="submission" date="2014-06" db="EMBL/GenBank/DDBJ databases">
        <title>Molecular and ecological studies on carbamate pesticide degrading bacteria isolated from agricultural soils.</title>
        <authorList>
            <person name="Kim D.-U."/>
            <person name="Ka J.-O."/>
        </authorList>
    </citation>
    <scope>NUCLEOTIDE SEQUENCE</scope>
    <source>
        <strain evidence="2">JE1</strain>
        <plasmid evidence="2">pJE1</plasmid>
    </source>
</reference>
<dbReference type="AlphaFoldDB" id="A0A0D5A045"/>
<keyword evidence="2" id="KW-0456">Lyase</keyword>
<name>A0A0D5A045_9SPHN</name>
<dbReference type="EC" id="4.2.1.17" evidence="2"/>
<dbReference type="InterPro" id="IPR029045">
    <property type="entry name" value="ClpP/crotonase-like_dom_sf"/>
</dbReference>
<dbReference type="EMBL" id="KM017071">
    <property type="protein sequence ID" value="AJW29553.1"/>
    <property type="molecule type" value="Genomic_DNA"/>
</dbReference>
<comment type="similarity">
    <text evidence="1">Belongs to the enoyl-CoA hydratase/isomerase family.</text>
</comment>
<dbReference type="SUPFAM" id="SSF52096">
    <property type="entry name" value="ClpP/crotonase"/>
    <property type="match status" value="1"/>
</dbReference>
<sequence length="275" mass="30457">MNGENMKEKPVTDYTEVRYEVIGAVARISHNRPDRGNAESTLLLDELDEALKKAGADEGVRVVIIGGVGKHFSAGHDVKEAMGRPDIVETRYAYEEQRYLGHCLRIWDFPKPTIAQVQGACIAGGFMVANMCDLMIASDDAYFSDPTCATLAAAATEVLVHPWVMGMRTAKDFLFTGRRMMADEAKQIGMVNRVVPRADLEDVTMEVAQQISKAAPFAIKMLKRSMNKTADMQGFRNAIQAHFDLHELCHTTQEYKDVRAQGLDGSIARAKAMNQ</sequence>
<accession>A0A0D5A045</accession>
<protein>
    <submittedName>
        <fullName evidence="2">Enoyl-CoA hydratase</fullName>
        <ecNumber evidence="2">4.2.1.17</ecNumber>
    </submittedName>
</protein>
<dbReference type="Gene3D" id="3.90.226.10">
    <property type="entry name" value="2-enoyl-CoA Hydratase, Chain A, domain 1"/>
    <property type="match status" value="1"/>
</dbReference>